<dbReference type="AlphaFoldDB" id="A0A915HEW2"/>
<protein>
    <submittedName>
        <fullName evidence="2">Uncharacterized protein</fullName>
    </submittedName>
</protein>
<dbReference type="WBParaSite" id="nRc.2.0.1.t00602-RA">
    <property type="protein sequence ID" value="nRc.2.0.1.t00602-RA"/>
    <property type="gene ID" value="nRc.2.0.1.g00602"/>
</dbReference>
<organism evidence="1 2">
    <name type="scientific">Romanomermis culicivorax</name>
    <name type="common">Nematode worm</name>
    <dbReference type="NCBI Taxonomy" id="13658"/>
    <lineage>
        <taxon>Eukaryota</taxon>
        <taxon>Metazoa</taxon>
        <taxon>Ecdysozoa</taxon>
        <taxon>Nematoda</taxon>
        <taxon>Enoplea</taxon>
        <taxon>Dorylaimia</taxon>
        <taxon>Mermithida</taxon>
        <taxon>Mermithoidea</taxon>
        <taxon>Mermithidae</taxon>
        <taxon>Romanomermis</taxon>
    </lineage>
</organism>
<evidence type="ECO:0000313" key="2">
    <source>
        <dbReference type="WBParaSite" id="nRc.2.0.1.t00602-RA"/>
    </source>
</evidence>
<accession>A0A915HEW2</accession>
<sequence>MSVNRWEWPNSREDAQDVVERNQHQNVEDDDHFSETSKFLSKRREETPFSESSVFCSPPPPPDFSAFDSFIVLSFIVLSTKTHALIISSGRTA</sequence>
<reference evidence="2" key="1">
    <citation type="submission" date="2022-11" db="UniProtKB">
        <authorList>
            <consortium name="WormBaseParasite"/>
        </authorList>
    </citation>
    <scope>IDENTIFICATION</scope>
</reference>
<keyword evidence="1" id="KW-1185">Reference proteome</keyword>
<evidence type="ECO:0000313" key="1">
    <source>
        <dbReference type="Proteomes" id="UP000887565"/>
    </source>
</evidence>
<name>A0A915HEW2_ROMCU</name>
<proteinExistence type="predicted"/>
<dbReference type="Proteomes" id="UP000887565">
    <property type="component" value="Unplaced"/>
</dbReference>